<evidence type="ECO:0008006" key="5">
    <source>
        <dbReference type="Google" id="ProtNLM"/>
    </source>
</evidence>
<keyword evidence="1" id="KW-0175">Coiled coil</keyword>
<dbReference type="OrthoDB" id="3365698at2759"/>
<feature type="compositionally biased region" description="Gly residues" evidence="2">
    <location>
        <begin position="561"/>
        <end position="572"/>
    </location>
</feature>
<evidence type="ECO:0000256" key="2">
    <source>
        <dbReference type="SAM" id="MobiDB-lite"/>
    </source>
</evidence>
<gene>
    <name evidence="3" type="ORF">P691DRAFT_807686</name>
</gene>
<comment type="caution">
    <text evidence="3">The sequence shown here is derived from an EMBL/GenBank/DDBJ whole genome shotgun (WGS) entry which is preliminary data.</text>
</comment>
<sequence length="828" mass="89459">MAQPSSMESLFSDKLNSNYIPNDDEVATIKELLLEPDQKLHDITGEIEEIKAQLGKLLQEKEDLNEQLKAHKALLSPARRLPPDVVQKIFLHCLPMDRNPVMSCKEAPVLLGRICSQWRDIALATPRLWAAIHIAIPSDPPVPMPMGGVPPPPAPQTTNHALRIEAITAWLTRSGAFPLSISIYNSRFDSVAGNSVQLYLDAVYTFVSRWKHLHMSVPHQVWNNFLPRVRETDAPILEKIYFDSAMGYHGVPGSPGTGTRRDSGLMKAPNLRSVTLIQFEPHILHLPLRWNRLTELNLSGSIPTWQPIEGLSITESLSILSFCPNLEYFSVQLSLAGFTPLSNGDYGLPKMTATKLLGLSITETNGVDSAPFLEHITAPKLRHLKFRRTTPNSYITVPDLAHSGTLKPIHVALAMFLRRANGPIEEFELDAMYMNEGDVMKCLSLMPGLRKLSLWAYGSGAAASPYATPPIAPWEGSLFTFEDKHLRRFVPRLSTDDAEDRFAPDTDFIPPLPDDTSASEPWYSPSGPLYVPPPGWAFTSPTLTAPRTFTPIGNSNSNDGNGNGNSNDGGGSADVAVSGDGDGGASSDANAEATASNNDAAAGPSVSTTEPLPPTGPAPSSLPTDKGKGRATSLEPFDPEAFVDVLCPLLEDFQCTGALFSDTTMLAFLRARSCLASVAEINPHKNPLSIIDSLKSTSASAPASSHSSPPSSSSKSPKASAAVPGQDYGLAHLRRCRISFSNGREESDEVKAKLDEIRKEAAMTLDVHYPPMQPSAYYRRYSPYDGLPSVPVLGVAPGPNFGGTNGTVTVSANGLSGEPVFLYSAAFH</sequence>
<keyword evidence="4" id="KW-1185">Reference proteome</keyword>
<dbReference type="AlphaFoldDB" id="A0A9P6BYH5"/>
<dbReference type="EMBL" id="MU151391">
    <property type="protein sequence ID" value="KAF9444247.1"/>
    <property type="molecule type" value="Genomic_DNA"/>
</dbReference>
<feature type="region of interest" description="Disordered" evidence="2">
    <location>
        <begin position="541"/>
        <end position="635"/>
    </location>
</feature>
<name>A0A9P6BYH5_9AGAR</name>
<feature type="compositionally biased region" description="Low complexity" evidence="2">
    <location>
        <begin position="573"/>
        <end position="602"/>
    </location>
</feature>
<proteinExistence type="predicted"/>
<accession>A0A9P6BYH5</accession>
<feature type="region of interest" description="Disordered" evidence="2">
    <location>
        <begin position="498"/>
        <end position="523"/>
    </location>
</feature>
<evidence type="ECO:0000256" key="1">
    <source>
        <dbReference type="SAM" id="Coils"/>
    </source>
</evidence>
<reference evidence="3" key="1">
    <citation type="submission" date="2020-11" db="EMBL/GenBank/DDBJ databases">
        <authorList>
            <consortium name="DOE Joint Genome Institute"/>
            <person name="Ahrendt S."/>
            <person name="Riley R."/>
            <person name="Andreopoulos W."/>
            <person name="Labutti K."/>
            <person name="Pangilinan J."/>
            <person name="Ruiz-Duenas F.J."/>
            <person name="Barrasa J.M."/>
            <person name="Sanchez-Garcia M."/>
            <person name="Camarero S."/>
            <person name="Miyauchi S."/>
            <person name="Serrano A."/>
            <person name="Linde D."/>
            <person name="Babiker R."/>
            <person name="Drula E."/>
            <person name="Ayuso-Fernandez I."/>
            <person name="Pacheco R."/>
            <person name="Padilla G."/>
            <person name="Ferreira P."/>
            <person name="Barriuso J."/>
            <person name="Kellner H."/>
            <person name="Castanera R."/>
            <person name="Alfaro M."/>
            <person name="Ramirez L."/>
            <person name="Pisabarro A.G."/>
            <person name="Kuo A."/>
            <person name="Tritt A."/>
            <person name="Lipzen A."/>
            <person name="He G."/>
            <person name="Yan M."/>
            <person name="Ng V."/>
            <person name="Cullen D."/>
            <person name="Martin F."/>
            <person name="Rosso M.-N."/>
            <person name="Henrissat B."/>
            <person name="Hibbett D."/>
            <person name="Martinez A.T."/>
            <person name="Grigoriev I.V."/>
        </authorList>
    </citation>
    <scope>NUCLEOTIDE SEQUENCE</scope>
    <source>
        <strain evidence="3">MF-IS2</strain>
    </source>
</reference>
<evidence type="ECO:0000313" key="4">
    <source>
        <dbReference type="Proteomes" id="UP000807342"/>
    </source>
</evidence>
<evidence type="ECO:0000313" key="3">
    <source>
        <dbReference type="EMBL" id="KAF9444247.1"/>
    </source>
</evidence>
<feature type="coiled-coil region" evidence="1">
    <location>
        <begin position="40"/>
        <end position="74"/>
    </location>
</feature>
<dbReference type="Proteomes" id="UP000807342">
    <property type="component" value="Unassembled WGS sequence"/>
</dbReference>
<feature type="compositionally biased region" description="Low complexity" evidence="2">
    <location>
        <begin position="698"/>
        <end position="722"/>
    </location>
</feature>
<organism evidence="3 4">
    <name type="scientific">Macrolepiota fuliginosa MF-IS2</name>
    <dbReference type="NCBI Taxonomy" id="1400762"/>
    <lineage>
        <taxon>Eukaryota</taxon>
        <taxon>Fungi</taxon>
        <taxon>Dikarya</taxon>
        <taxon>Basidiomycota</taxon>
        <taxon>Agaricomycotina</taxon>
        <taxon>Agaricomycetes</taxon>
        <taxon>Agaricomycetidae</taxon>
        <taxon>Agaricales</taxon>
        <taxon>Agaricineae</taxon>
        <taxon>Agaricaceae</taxon>
        <taxon>Macrolepiota</taxon>
    </lineage>
</organism>
<feature type="region of interest" description="Disordered" evidence="2">
    <location>
        <begin position="698"/>
        <end position="724"/>
    </location>
</feature>
<protein>
    <recommendedName>
        <fullName evidence="5">F-box domain-containing protein</fullName>
    </recommendedName>
</protein>